<gene>
    <name evidence="2" type="ORF">THAR02_06425</name>
</gene>
<feature type="region of interest" description="Disordered" evidence="1">
    <location>
        <begin position="367"/>
        <end position="406"/>
    </location>
</feature>
<feature type="compositionally biased region" description="Basic residues" evidence="1">
    <location>
        <begin position="387"/>
        <end position="402"/>
    </location>
</feature>
<feature type="region of interest" description="Disordered" evidence="1">
    <location>
        <begin position="515"/>
        <end position="538"/>
    </location>
</feature>
<feature type="region of interest" description="Disordered" evidence="1">
    <location>
        <begin position="132"/>
        <end position="151"/>
    </location>
</feature>
<dbReference type="Proteomes" id="UP000034112">
    <property type="component" value="Unassembled WGS sequence"/>
</dbReference>
<accession>A0A0G0A8N8</accession>
<sequence length="538" mass="60059">MDLETRVHAEALLLKAARTYGVQVRRDEVQQHLRHDHYGAALAEWASLHLTTDNLLSPDELAIYSLLDRNGQVDILANLHDLSEVQSVTEDDIKVAIEELRRSTESITKQSETLRHQQDALSRLVRKRAENDARRRDLDMDRQSKSESERQRVAAEVEAASQSLAFRISDLEEQGTQAGSNLKGTLGEIFRGDDKILANLQKLGWELEQPDPDETSKIDKLREICSRLTRITVETVRAKLDTTYMETLVEAERTGRVKPTTDDEVKALEAEVESLHSEILSVAQISVEQQYLEPALQTVTTEGGQSAMRTSNALAYIDKCLDYLMGRLDRIQGRIETHLSHQAAAAALITTAKTEMAVEILPPVKQSSSSAPVSIFPTSPSKSGTPARKRSNTVGSQHRRRSSGVVDESPLDTLMYTLSIPSSVSEEADVRAKMVGLSKILDERWNKYDEIARNAQETFEMGALAQLNDTRLAIQLLRDSVLAESPFNDPRLVDPEISGSITVLAAEVEGAKDRLAAVEGQRRDRTSEKRDEFIERWG</sequence>
<evidence type="ECO:0000256" key="1">
    <source>
        <dbReference type="SAM" id="MobiDB-lite"/>
    </source>
</evidence>
<evidence type="ECO:0000313" key="3">
    <source>
        <dbReference type="Proteomes" id="UP000034112"/>
    </source>
</evidence>
<feature type="compositionally biased region" description="Polar residues" evidence="1">
    <location>
        <begin position="367"/>
        <end position="384"/>
    </location>
</feature>
<dbReference type="AlphaFoldDB" id="A0A0G0A8N8"/>
<name>A0A0G0A8N8_TRIHA</name>
<dbReference type="OMA" id="KFMERWG"/>
<protein>
    <submittedName>
        <fullName evidence="2">Uncharacterized protein</fullName>
    </submittedName>
</protein>
<reference evidence="3" key="1">
    <citation type="journal article" date="2015" name="Genome Announc.">
        <title>Draft whole-genome sequence of the biocontrol agent Trichoderma harzianum T6776.</title>
        <authorList>
            <person name="Baroncelli R."/>
            <person name="Piaggeschi G."/>
            <person name="Fiorini L."/>
            <person name="Bertolini E."/>
            <person name="Zapparata A."/>
            <person name="Pe M.E."/>
            <person name="Sarrocco S."/>
            <person name="Vannacci G."/>
        </authorList>
    </citation>
    <scope>NUCLEOTIDE SEQUENCE [LARGE SCALE GENOMIC DNA]</scope>
    <source>
        <strain evidence="3">T6776</strain>
    </source>
</reference>
<proteinExistence type="predicted"/>
<evidence type="ECO:0000313" key="2">
    <source>
        <dbReference type="EMBL" id="KKP01474.1"/>
    </source>
</evidence>
<comment type="caution">
    <text evidence="2">The sequence shown here is derived from an EMBL/GenBank/DDBJ whole genome shotgun (WGS) entry which is preliminary data.</text>
</comment>
<dbReference type="EMBL" id="JOKZ01000194">
    <property type="protein sequence ID" value="KKP01474.1"/>
    <property type="molecule type" value="Genomic_DNA"/>
</dbReference>
<dbReference type="OrthoDB" id="5314201at2759"/>
<organism evidence="2 3">
    <name type="scientific">Trichoderma harzianum</name>
    <name type="common">Hypocrea lixii</name>
    <dbReference type="NCBI Taxonomy" id="5544"/>
    <lineage>
        <taxon>Eukaryota</taxon>
        <taxon>Fungi</taxon>
        <taxon>Dikarya</taxon>
        <taxon>Ascomycota</taxon>
        <taxon>Pezizomycotina</taxon>
        <taxon>Sordariomycetes</taxon>
        <taxon>Hypocreomycetidae</taxon>
        <taxon>Hypocreales</taxon>
        <taxon>Hypocreaceae</taxon>
        <taxon>Trichoderma</taxon>
    </lineage>
</organism>